<dbReference type="InterPro" id="IPR001867">
    <property type="entry name" value="OmpR/PhoB-type_DNA-bd"/>
</dbReference>
<dbReference type="GO" id="GO:0000156">
    <property type="term" value="F:phosphorelay response regulator activity"/>
    <property type="evidence" value="ECO:0007669"/>
    <property type="project" value="TreeGrafter"/>
</dbReference>
<dbReference type="EMBL" id="PDXQ01000001">
    <property type="protein sequence ID" value="TRZ33480.1"/>
    <property type="molecule type" value="Genomic_DNA"/>
</dbReference>
<organism evidence="16 17">
    <name type="scientific">Enterococcus avium</name>
    <name type="common">Streptococcus avium</name>
    <dbReference type="NCBI Taxonomy" id="33945"/>
    <lineage>
        <taxon>Bacteria</taxon>
        <taxon>Bacillati</taxon>
        <taxon>Bacillota</taxon>
        <taxon>Bacilli</taxon>
        <taxon>Lactobacillales</taxon>
        <taxon>Enterococcaceae</taxon>
        <taxon>Enterococcus</taxon>
    </lineage>
</organism>
<keyword evidence="7 13" id="KW-0238">DNA-binding</keyword>
<dbReference type="Gene3D" id="1.10.10.10">
    <property type="entry name" value="Winged helix-like DNA-binding domain superfamily/Winged helix DNA-binding domain"/>
    <property type="match status" value="1"/>
</dbReference>
<sequence length="228" mass="26085">MAEILIVEDDRSMRLLTAARLNDLYTVVSACDGIEALEIIHKGGIDLIIADIMMPRMNGYELLKTIREEGYTTPYLLLTAKETLDDKQQGFSLGTDDYMTKPFSSEELIWRVAALLRRSRIAQSKKIQVGNVIIDSEKYAVYTDNEYIELPKKEFDLLFKLLSYPNQIFSKRQLLDSIWGINVESGEDTIKTHISRLRNKLLGITEFKIVTIKGLGYKIEIAEQVDNK</sequence>
<feature type="modified residue" description="4-aspartylphosphate" evidence="12">
    <location>
        <position position="51"/>
    </location>
</feature>
<dbReference type="InterPro" id="IPR001789">
    <property type="entry name" value="Sig_transdc_resp-reg_receiver"/>
</dbReference>
<dbReference type="CDD" id="cd00383">
    <property type="entry name" value="trans_reg_C"/>
    <property type="match status" value="1"/>
</dbReference>
<evidence type="ECO:0000313" key="16">
    <source>
        <dbReference type="EMBL" id="TRZ33480.1"/>
    </source>
</evidence>
<dbReference type="PROSITE" id="PS51755">
    <property type="entry name" value="OMPR_PHOB"/>
    <property type="match status" value="1"/>
</dbReference>
<evidence type="ECO:0000313" key="17">
    <source>
        <dbReference type="Proteomes" id="UP000316316"/>
    </source>
</evidence>
<feature type="DNA-binding region" description="OmpR/PhoB-type" evidence="13">
    <location>
        <begin position="124"/>
        <end position="221"/>
    </location>
</feature>
<accession>A0A8B5W0K7</accession>
<keyword evidence="5" id="KW-0805">Transcription regulation</keyword>
<keyword evidence="9" id="KW-0804">Transcription</keyword>
<dbReference type="GO" id="GO:0032993">
    <property type="term" value="C:protein-DNA complex"/>
    <property type="evidence" value="ECO:0007669"/>
    <property type="project" value="TreeGrafter"/>
</dbReference>
<evidence type="ECO:0000256" key="9">
    <source>
        <dbReference type="ARBA" id="ARBA00023163"/>
    </source>
</evidence>
<dbReference type="Pfam" id="PF00072">
    <property type="entry name" value="Response_reg"/>
    <property type="match status" value="1"/>
</dbReference>
<evidence type="ECO:0000259" key="15">
    <source>
        <dbReference type="PROSITE" id="PS51755"/>
    </source>
</evidence>
<dbReference type="GO" id="GO:0005829">
    <property type="term" value="C:cytosol"/>
    <property type="evidence" value="ECO:0007669"/>
    <property type="project" value="TreeGrafter"/>
</dbReference>
<dbReference type="PROSITE" id="PS50110">
    <property type="entry name" value="RESPONSE_REGULATORY"/>
    <property type="match status" value="1"/>
</dbReference>
<evidence type="ECO:0000256" key="3">
    <source>
        <dbReference type="ARBA" id="ARBA00022553"/>
    </source>
</evidence>
<proteinExistence type="predicted"/>
<protein>
    <recommendedName>
        <fullName evidence="11">Heme response regulator HssR</fullName>
    </recommendedName>
</protein>
<dbReference type="GO" id="GO:0006355">
    <property type="term" value="P:regulation of DNA-templated transcription"/>
    <property type="evidence" value="ECO:0007669"/>
    <property type="project" value="InterPro"/>
</dbReference>
<feature type="domain" description="Response regulatory" evidence="14">
    <location>
        <begin position="3"/>
        <end position="116"/>
    </location>
</feature>
<dbReference type="InterPro" id="IPR036388">
    <property type="entry name" value="WH-like_DNA-bd_sf"/>
</dbReference>
<dbReference type="GO" id="GO:0000976">
    <property type="term" value="F:transcription cis-regulatory region binding"/>
    <property type="evidence" value="ECO:0007669"/>
    <property type="project" value="TreeGrafter"/>
</dbReference>
<gene>
    <name evidence="16" type="ORF">AUF17_05060</name>
</gene>
<evidence type="ECO:0000256" key="13">
    <source>
        <dbReference type="PROSITE-ProRule" id="PRU01091"/>
    </source>
</evidence>
<evidence type="ECO:0000256" key="1">
    <source>
        <dbReference type="ARBA" id="ARBA00004496"/>
    </source>
</evidence>
<dbReference type="SMART" id="SM00448">
    <property type="entry name" value="REC"/>
    <property type="match status" value="1"/>
</dbReference>
<evidence type="ECO:0000256" key="5">
    <source>
        <dbReference type="ARBA" id="ARBA00023015"/>
    </source>
</evidence>
<keyword evidence="3 12" id="KW-0597">Phosphoprotein</keyword>
<evidence type="ECO:0000256" key="2">
    <source>
        <dbReference type="ARBA" id="ARBA00022490"/>
    </source>
</evidence>
<reference evidence="16 17" key="1">
    <citation type="submission" date="2017-10" db="EMBL/GenBank/DDBJ databases">
        <title>FDA dAtabase for Regulatory Grade micrObial Sequences (FDA-ARGOS): Supporting development and validation of Infectious Disease Dx tests.</title>
        <authorList>
            <person name="Campos J."/>
            <person name="Goldberg B."/>
            <person name="Tallon L.J."/>
            <person name="Sadzewicz L."/>
            <person name="Sengamalay N."/>
            <person name="Ott S."/>
            <person name="Godinez A."/>
            <person name="Nagaraj S."/>
            <person name="Vyas G."/>
            <person name="Aluvathingal J."/>
            <person name="Nadendla S."/>
            <person name="Geyer C."/>
            <person name="Nandy P."/>
            <person name="Hobson J."/>
            <person name="Sichtig H."/>
        </authorList>
    </citation>
    <scope>NUCLEOTIDE SEQUENCE [LARGE SCALE GENOMIC DNA]</scope>
    <source>
        <strain evidence="16 17">FDAARGOS_185</strain>
    </source>
</reference>
<dbReference type="SMART" id="SM00862">
    <property type="entry name" value="Trans_reg_C"/>
    <property type="match status" value="1"/>
</dbReference>
<name>A0A8B5W0K7_ENTAV</name>
<dbReference type="PANTHER" id="PTHR48111">
    <property type="entry name" value="REGULATOR OF RPOS"/>
    <property type="match status" value="1"/>
</dbReference>
<dbReference type="Gene3D" id="3.40.50.2300">
    <property type="match status" value="1"/>
</dbReference>
<dbReference type="Pfam" id="PF00486">
    <property type="entry name" value="Trans_reg_C"/>
    <property type="match status" value="1"/>
</dbReference>
<keyword evidence="8" id="KW-0010">Activator</keyword>
<dbReference type="SUPFAM" id="SSF52172">
    <property type="entry name" value="CheY-like"/>
    <property type="match status" value="1"/>
</dbReference>
<dbReference type="InterPro" id="IPR039420">
    <property type="entry name" value="WalR-like"/>
</dbReference>
<evidence type="ECO:0000256" key="7">
    <source>
        <dbReference type="ARBA" id="ARBA00023125"/>
    </source>
</evidence>
<evidence type="ECO:0000256" key="12">
    <source>
        <dbReference type="PROSITE-ProRule" id="PRU00169"/>
    </source>
</evidence>
<keyword evidence="6" id="KW-0843">Virulence</keyword>
<keyword evidence="4" id="KW-0902">Two-component regulatory system</keyword>
<dbReference type="InterPro" id="IPR011006">
    <property type="entry name" value="CheY-like_superfamily"/>
</dbReference>
<comment type="function">
    <text evidence="10">Member of the two-component regulatory system HssS/HssR involved in intracellular heme homeostasis and tempering of staphylococcal virulence. Phosphorylated HssR binds to a direct repeat sequence within hrtAB promoter and activates the expression of hrtAB, an efflux pump, in response to extracellular heme, hemin, hemoglobin or blood.</text>
</comment>
<dbReference type="AlphaFoldDB" id="A0A8B5W0K7"/>
<dbReference type="GeneID" id="69568554"/>
<feature type="domain" description="OmpR/PhoB-type" evidence="15">
    <location>
        <begin position="124"/>
        <end position="221"/>
    </location>
</feature>
<comment type="subcellular location">
    <subcellularLocation>
        <location evidence="1">Cytoplasm</location>
    </subcellularLocation>
</comment>
<evidence type="ECO:0000256" key="10">
    <source>
        <dbReference type="ARBA" id="ARBA00037471"/>
    </source>
</evidence>
<dbReference type="PANTHER" id="PTHR48111:SF49">
    <property type="entry name" value="HEME RESPONSE REGULATOR HSSR"/>
    <property type="match status" value="1"/>
</dbReference>
<comment type="caution">
    <text evidence="16">The sequence shown here is derived from an EMBL/GenBank/DDBJ whole genome shotgun (WGS) entry which is preliminary data.</text>
</comment>
<evidence type="ECO:0000259" key="14">
    <source>
        <dbReference type="PROSITE" id="PS50110"/>
    </source>
</evidence>
<evidence type="ECO:0000256" key="11">
    <source>
        <dbReference type="ARBA" id="ARBA00039976"/>
    </source>
</evidence>
<evidence type="ECO:0000256" key="8">
    <source>
        <dbReference type="ARBA" id="ARBA00023159"/>
    </source>
</evidence>
<evidence type="ECO:0000256" key="6">
    <source>
        <dbReference type="ARBA" id="ARBA00023026"/>
    </source>
</evidence>
<dbReference type="RefSeq" id="WP_102866003.1">
    <property type="nucleotide sequence ID" value="NZ_JAOUSU010000012.1"/>
</dbReference>
<evidence type="ECO:0000256" key="4">
    <source>
        <dbReference type="ARBA" id="ARBA00023012"/>
    </source>
</evidence>
<dbReference type="Proteomes" id="UP000316316">
    <property type="component" value="Unassembled WGS sequence"/>
</dbReference>
<keyword evidence="2" id="KW-0963">Cytoplasm</keyword>